<dbReference type="EMBL" id="JAVXUO010000317">
    <property type="protein sequence ID" value="KAK2993401.1"/>
    <property type="molecule type" value="Genomic_DNA"/>
</dbReference>
<organism evidence="1 2">
    <name type="scientific">Escallonia rubra</name>
    <dbReference type="NCBI Taxonomy" id="112253"/>
    <lineage>
        <taxon>Eukaryota</taxon>
        <taxon>Viridiplantae</taxon>
        <taxon>Streptophyta</taxon>
        <taxon>Embryophyta</taxon>
        <taxon>Tracheophyta</taxon>
        <taxon>Spermatophyta</taxon>
        <taxon>Magnoliopsida</taxon>
        <taxon>eudicotyledons</taxon>
        <taxon>Gunneridae</taxon>
        <taxon>Pentapetalae</taxon>
        <taxon>asterids</taxon>
        <taxon>campanulids</taxon>
        <taxon>Escalloniales</taxon>
        <taxon>Escalloniaceae</taxon>
        <taxon>Escallonia</taxon>
    </lineage>
</organism>
<dbReference type="Proteomes" id="UP001187471">
    <property type="component" value="Unassembled WGS sequence"/>
</dbReference>
<comment type="caution">
    <text evidence="1">The sequence shown here is derived from an EMBL/GenBank/DDBJ whole genome shotgun (WGS) entry which is preliminary data.</text>
</comment>
<sequence length="86" mass="9843">MARAVSTERRGFPAIDELSDSLFYESARFVTYIDDPAIAALTKYYSRFFLPVTLQEQVSHFPPGYKQDQIVGLGINEEELKQNPVR</sequence>
<reference evidence="1" key="1">
    <citation type="submission" date="2022-12" db="EMBL/GenBank/DDBJ databases">
        <title>Draft genome assemblies for two species of Escallonia (Escalloniales).</title>
        <authorList>
            <person name="Chanderbali A."/>
            <person name="Dervinis C."/>
            <person name="Anghel I."/>
            <person name="Soltis D."/>
            <person name="Soltis P."/>
            <person name="Zapata F."/>
        </authorList>
    </citation>
    <scope>NUCLEOTIDE SEQUENCE</scope>
    <source>
        <strain evidence="1">UCBG92.1500</strain>
        <tissue evidence="1">Leaf</tissue>
    </source>
</reference>
<dbReference type="PANTHER" id="PTHR43036:SF1">
    <property type="entry name" value="S-ADENOSYL-L-METHIONINE-DEPENDENT METHYLTRANSFERASES SUPERFAMILY PROTEIN"/>
    <property type="match status" value="1"/>
</dbReference>
<dbReference type="PANTHER" id="PTHR43036">
    <property type="entry name" value="OSJNBB0011N17.9 PROTEIN"/>
    <property type="match status" value="1"/>
</dbReference>
<protein>
    <submittedName>
        <fullName evidence="1">Uncharacterized protein</fullName>
    </submittedName>
</protein>
<keyword evidence="2" id="KW-1185">Reference proteome</keyword>
<evidence type="ECO:0000313" key="2">
    <source>
        <dbReference type="Proteomes" id="UP001187471"/>
    </source>
</evidence>
<evidence type="ECO:0000313" key="1">
    <source>
        <dbReference type="EMBL" id="KAK2993401.1"/>
    </source>
</evidence>
<accession>A0AA88S7M4</accession>
<proteinExistence type="predicted"/>
<gene>
    <name evidence="1" type="ORF">RJ640_021620</name>
</gene>
<name>A0AA88S7M4_9ASTE</name>
<dbReference type="AlphaFoldDB" id="A0AA88S7M4"/>